<comment type="caution">
    <text evidence="2">The sequence shown here is derived from an EMBL/GenBank/DDBJ whole genome shotgun (WGS) entry which is preliminary data.</text>
</comment>
<evidence type="ECO:0000313" key="3">
    <source>
        <dbReference type="Proteomes" id="UP000190626"/>
    </source>
</evidence>
<protein>
    <submittedName>
        <fullName evidence="2">Small multi-drug export protein</fullName>
    </submittedName>
</protein>
<dbReference type="InterPro" id="IPR009577">
    <property type="entry name" value="Sm_multidrug_ex"/>
</dbReference>
<name>A0A1V4HU84_9BACL</name>
<dbReference type="AlphaFoldDB" id="A0A1V4HU84"/>
<sequence length="145" mass="15380">MPSLLAWASVLGTGILELWAAIPLGFTLKLHPLLTGILSAAGSMLSSIIVIFFGASIRNWLVRRMQKKSGGRSSRMSRIWDKYGIPGIGFLSPLLTGAPLGAAIGISFGADPRKLFIWMTIGIVFWSAVLTTAAALGLNALNIGK</sequence>
<reference evidence="3" key="1">
    <citation type="submission" date="2016-07" db="EMBL/GenBank/DDBJ databases">
        <authorList>
            <person name="Florea S."/>
            <person name="Webb J.S."/>
            <person name="Jaromczyk J."/>
            <person name="Schardl C.L."/>
        </authorList>
    </citation>
    <scope>NUCLEOTIDE SEQUENCE [LARGE SCALE GENOMIC DNA]</scope>
    <source>
        <strain evidence="3">CY1</strain>
    </source>
</reference>
<organism evidence="2 3">
    <name type="scientific">Paenibacillus ferrarius</name>
    <dbReference type="NCBI Taxonomy" id="1469647"/>
    <lineage>
        <taxon>Bacteria</taxon>
        <taxon>Bacillati</taxon>
        <taxon>Bacillota</taxon>
        <taxon>Bacilli</taxon>
        <taxon>Bacillales</taxon>
        <taxon>Paenibacillaceae</taxon>
        <taxon>Paenibacillus</taxon>
    </lineage>
</organism>
<dbReference type="EMBL" id="MBTG01000001">
    <property type="protein sequence ID" value="OPH62083.1"/>
    <property type="molecule type" value="Genomic_DNA"/>
</dbReference>
<dbReference type="RefSeq" id="WP_079409078.1">
    <property type="nucleotide sequence ID" value="NZ_MBTG01000001.1"/>
</dbReference>
<gene>
    <name evidence="2" type="ORF">BC351_02265</name>
</gene>
<feature type="transmembrane region" description="Helical" evidence="1">
    <location>
        <begin position="83"/>
        <end position="109"/>
    </location>
</feature>
<feature type="transmembrane region" description="Helical" evidence="1">
    <location>
        <begin position="115"/>
        <end position="141"/>
    </location>
</feature>
<evidence type="ECO:0000313" key="2">
    <source>
        <dbReference type="EMBL" id="OPH62083.1"/>
    </source>
</evidence>
<keyword evidence="3" id="KW-1185">Reference proteome</keyword>
<accession>A0A1V4HU84</accession>
<dbReference type="STRING" id="1469647.BC351_02265"/>
<dbReference type="Pfam" id="PF06695">
    <property type="entry name" value="Sm_multidrug_ex"/>
    <property type="match status" value="1"/>
</dbReference>
<dbReference type="OrthoDB" id="6400183at2"/>
<evidence type="ECO:0000256" key="1">
    <source>
        <dbReference type="SAM" id="Phobius"/>
    </source>
</evidence>
<keyword evidence="1" id="KW-0472">Membrane</keyword>
<dbReference type="Proteomes" id="UP000190626">
    <property type="component" value="Unassembled WGS sequence"/>
</dbReference>
<proteinExistence type="predicted"/>
<keyword evidence="1" id="KW-1133">Transmembrane helix</keyword>
<keyword evidence="1" id="KW-0812">Transmembrane</keyword>
<feature type="transmembrane region" description="Helical" evidence="1">
    <location>
        <begin position="36"/>
        <end position="62"/>
    </location>
</feature>